<evidence type="ECO:0000313" key="2">
    <source>
        <dbReference type="Proteomes" id="UP000586976"/>
    </source>
</evidence>
<sequence>REHTYAEIKARWGLGAQAAQHVIKKVCDAYATLKANLKAGNLGKPGSKRYRRAVEKPIAFRAQGAQPYDDRMLSWQIGERRVSIWTVHGRVKNVAFTASPEQLATLALYRKGESDLVCRDGM</sequence>
<evidence type="ECO:0000313" key="1">
    <source>
        <dbReference type="EMBL" id="MBA4867416.1"/>
    </source>
</evidence>
<reference evidence="1 2" key="1">
    <citation type="submission" date="2020-07" db="EMBL/GenBank/DDBJ databases">
        <title>Streptomyces isolated from Indian soil.</title>
        <authorList>
            <person name="Mandal S."/>
            <person name="Maiti P.K."/>
        </authorList>
    </citation>
    <scope>NUCLEOTIDE SEQUENCE [LARGE SCALE GENOMIC DNA]</scope>
    <source>
        <strain evidence="1 2">PSKA54</strain>
    </source>
</reference>
<dbReference type="EMBL" id="JACEQY010000205">
    <property type="protein sequence ID" value="MBA4867416.1"/>
    <property type="molecule type" value="Genomic_DNA"/>
</dbReference>
<accession>A0A7W2DA29</accession>
<keyword evidence="2" id="KW-1185">Reference proteome</keyword>
<feature type="non-terminal residue" evidence="1">
    <location>
        <position position="122"/>
    </location>
</feature>
<protein>
    <submittedName>
        <fullName evidence="1">Transposase</fullName>
    </submittedName>
</protein>
<dbReference type="AlphaFoldDB" id="A0A7W2DA29"/>
<gene>
    <name evidence="1" type="ORF">H1V43_40405</name>
</gene>
<name>A0A7W2DA29_9ACTN</name>
<proteinExistence type="predicted"/>
<dbReference type="Proteomes" id="UP000586976">
    <property type="component" value="Unassembled WGS sequence"/>
</dbReference>
<organism evidence="1 2">
    <name type="scientific">Streptomyces himalayensis subsp. aureolus</name>
    <dbReference type="NCBI Taxonomy" id="2758039"/>
    <lineage>
        <taxon>Bacteria</taxon>
        <taxon>Bacillati</taxon>
        <taxon>Actinomycetota</taxon>
        <taxon>Actinomycetes</taxon>
        <taxon>Kitasatosporales</taxon>
        <taxon>Streptomycetaceae</taxon>
        <taxon>Streptomyces</taxon>
        <taxon>Streptomyces himalayensis</taxon>
    </lineage>
</organism>
<comment type="caution">
    <text evidence="1">The sequence shown here is derived from an EMBL/GenBank/DDBJ whole genome shotgun (WGS) entry which is preliminary data.</text>
</comment>
<feature type="non-terminal residue" evidence="1">
    <location>
        <position position="1"/>
    </location>
</feature>